<evidence type="ECO:0000313" key="2">
    <source>
        <dbReference type="EMBL" id="ARN23890.1"/>
    </source>
</evidence>
<evidence type="ECO:0000313" key="3">
    <source>
        <dbReference type="Proteomes" id="UP000193427"/>
    </source>
</evidence>
<dbReference type="PANTHER" id="PTHR37315">
    <property type="entry name" value="UPF0311 PROTEIN BLR7842"/>
    <property type="match status" value="1"/>
</dbReference>
<name>A0A1W6LI48_9BURK</name>
<dbReference type="InterPro" id="IPR020915">
    <property type="entry name" value="UPF0311"/>
</dbReference>
<evidence type="ECO:0000256" key="1">
    <source>
        <dbReference type="HAMAP-Rule" id="MF_00775"/>
    </source>
</evidence>
<protein>
    <recommendedName>
        <fullName evidence="1">UPF0311 protein A4W93_14420</fullName>
    </recommendedName>
</protein>
<comment type="similarity">
    <text evidence="1">Belongs to the UPF0311 family.</text>
</comment>
<proteinExistence type="inferred from homology"/>
<dbReference type="EMBL" id="CP015118">
    <property type="protein sequence ID" value="ARN23890.1"/>
    <property type="molecule type" value="Genomic_DNA"/>
</dbReference>
<organism evidence="2 3">
    <name type="scientific">Piscinibacter gummiphilus</name>
    <dbReference type="NCBI Taxonomy" id="946333"/>
    <lineage>
        <taxon>Bacteria</taxon>
        <taxon>Pseudomonadati</taxon>
        <taxon>Pseudomonadota</taxon>
        <taxon>Betaproteobacteria</taxon>
        <taxon>Burkholderiales</taxon>
        <taxon>Sphaerotilaceae</taxon>
        <taxon>Piscinibacter</taxon>
    </lineage>
</organism>
<dbReference type="PANTHER" id="PTHR37315:SF1">
    <property type="entry name" value="UPF0311 PROTEIN BLR7842"/>
    <property type="match status" value="1"/>
</dbReference>
<dbReference type="HAMAP" id="MF_00775">
    <property type="entry name" value="UPF0311"/>
    <property type="match status" value="1"/>
</dbReference>
<gene>
    <name evidence="2" type="ORF">A4W93_14420</name>
</gene>
<reference evidence="2 3" key="1">
    <citation type="submission" date="2016-04" db="EMBL/GenBank/DDBJ databases">
        <title>Complete genome sequence of natural rubber-degrading, novel Gram-negative bacterium, Rhizobacter gummiphilus strain NS21.</title>
        <authorList>
            <person name="Tabata M."/>
            <person name="Kasai D."/>
            <person name="Fukuda M."/>
        </authorList>
    </citation>
    <scope>NUCLEOTIDE SEQUENCE [LARGE SCALE GENOMIC DNA]</scope>
    <source>
        <strain evidence="2 3">NS21</strain>
    </source>
</reference>
<keyword evidence="3" id="KW-1185">Reference proteome</keyword>
<dbReference type="STRING" id="946333.A4W93_14420"/>
<dbReference type="Pfam" id="PF11578">
    <property type="entry name" value="DUF3237"/>
    <property type="match status" value="1"/>
</dbReference>
<sequence>MPLQEPRLERVADCIIEVGRPIDIGLTPVGRRRLIPITAGRVNGPQLFAKVLPGGADFQLITTPTQAFIEARYILETDDGEQIYLENRGMRVAPAEIVEKINRGIPVDPDLVYFRTTPRFETAAPRWTWLMESLFVGTGARFPDRVELSFFRVR</sequence>
<dbReference type="Gene3D" id="2.40.160.20">
    <property type="match status" value="1"/>
</dbReference>
<dbReference type="KEGG" id="rgu:A4W93_14420"/>
<dbReference type="OrthoDB" id="5294829at2"/>
<dbReference type="AlphaFoldDB" id="A0A1W6LI48"/>
<dbReference type="Proteomes" id="UP000193427">
    <property type="component" value="Chromosome"/>
</dbReference>
<accession>A0A1W6LI48</accession>